<keyword evidence="10" id="KW-1185">Reference proteome</keyword>
<evidence type="ECO:0000313" key="10">
    <source>
        <dbReference type="Proteomes" id="UP000886885"/>
    </source>
</evidence>
<accession>A0A8X7Z0E9</accession>
<comment type="catalytic activity">
    <reaction evidence="1">
        <text>a ribonucleoside 5'-phosphate + H2O = a ribonucleoside + phosphate</text>
        <dbReference type="Rhea" id="RHEA:12484"/>
        <dbReference type="ChEBI" id="CHEBI:15377"/>
        <dbReference type="ChEBI" id="CHEBI:18254"/>
        <dbReference type="ChEBI" id="CHEBI:43474"/>
        <dbReference type="ChEBI" id="CHEBI:58043"/>
        <dbReference type="EC" id="3.1.3.5"/>
    </reaction>
</comment>
<dbReference type="GO" id="GO:0005737">
    <property type="term" value="C:cytoplasm"/>
    <property type="evidence" value="ECO:0007669"/>
    <property type="project" value="InterPro"/>
</dbReference>
<dbReference type="PANTHER" id="PTHR13045:SF0">
    <property type="entry name" value="7-METHYLGUANOSINE PHOSPHATE-SPECIFIC 5'-NUCLEOTIDASE"/>
    <property type="match status" value="1"/>
</dbReference>
<sequence length="439" mass="48348">MILYNSSPVFMFSQMSCCRLQNILTALPACINITYNPPPCYLTFTSPPSNNSRVLCCGYSSKNQVKKMEAGHHDLSKVTVVGDPQLLQRRIDAVRLAGPAKLQVIADFDGTLTNYFVNGRRGQSSHGILKQGNAEYDDKRQALYEYYHPLEFSPTIPIEEKTKLMEEWWGKTHNLLIEGGLTYDAIKESVASSAIAFRDGVVELFEFLEERDIPVLIFSAGLADIIEEVLRQKVHRSFKNVKIVSNRMVFDNDGRLISFKGKLIHSLNKNEHALEMAAPVHEHFGDGDGPINDNASVKKRTNVLLLGDHLGDLGMSDGLDYETRISAGFLNDNIENNLSNYRKAFDVVYLNDAPMWGVVKLVSQMCSTDKMSGNDKSSGITGGAGAAKAPGSGSTGSVSGFDSGATKDGTMKAPGQDVRISREGFEKNPAGYFRDLQKK</sequence>
<keyword evidence="7" id="KW-0460">Magnesium</keyword>
<feature type="compositionally biased region" description="Low complexity" evidence="8">
    <location>
        <begin position="386"/>
        <end position="397"/>
    </location>
</feature>
<comment type="caution">
    <text evidence="9">The sequence shown here is derived from an EMBL/GenBank/DDBJ whole genome shotgun (WGS) entry which is preliminary data.</text>
</comment>
<evidence type="ECO:0000313" key="9">
    <source>
        <dbReference type="EMBL" id="KAG6758657.1"/>
    </source>
</evidence>
<evidence type="ECO:0000256" key="5">
    <source>
        <dbReference type="ARBA" id="ARBA00022741"/>
    </source>
</evidence>
<protein>
    <recommendedName>
        <fullName evidence="3">5'-nucleotidase</fullName>
        <ecNumber evidence="3">3.1.3.5</ecNumber>
    </recommendedName>
</protein>
<keyword evidence="5" id="KW-0547">Nucleotide-binding</keyword>
<reference evidence="9" key="1">
    <citation type="journal article" date="2020" name="bioRxiv">
        <title>Hybrid origin of Populus tomentosa Carr. identified through genome sequencing and phylogenomic analysis.</title>
        <authorList>
            <person name="An X."/>
            <person name="Gao K."/>
            <person name="Chen Z."/>
            <person name="Li J."/>
            <person name="Yang X."/>
            <person name="Yang X."/>
            <person name="Zhou J."/>
            <person name="Guo T."/>
            <person name="Zhao T."/>
            <person name="Huang S."/>
            <person name="Miao D."/>
            <person name="Khan W.U."/>
            <person name="Rao P."/>
            <person name="Ye M."/>
            <person name="Lei B."/>
            <person name="Liao W."/>
            <person name="Wang J."/>
            <person name="Ji L."/>
            <person name="Li Y."/>
            <person name="Guo B."/>
            <person name="Mustafa N.S."/>
            <person name="Li S."/>
            <person name="Yun Q."/>
            <person name="Keller S.R."/>
            <person name="Mao J."/>
            <person name="Zhang R."/>
            <person name="Strauss S.H."/>
        </authorList>
    </citation>
    <scope>NUCLEOTIDE SEQUENCE</scope>
    <source>
        <strain evidence="9">GM15</strain>
        <tissue evidence="9">Leaf</tissue>
    </source>
</reference>
<feature type="region of interest" description="Disordered" evidence="8">
    <location>
        <begin position="370"/>
        <end position="439"/>
    </location>
</feature>
<dbReference type="GO" id="GO:0000166">
    <property type="term" value="F:nucleotide binding"/>
    <property type="evidence" value="ECO:0007669"/>
    <property type="project" value="UniProtKB-KW"/>
</dbReference>
<dbReference type="Proteomes" id="UP000886885">
    <property type="component" value="Chromosome 10D"/>
</dbReference>
<evidence type="ECO:0000256" key="1">
    <source>
        <dbReference type="ARBA" id="ARBA00000815"/>
    </source>
</evidence>
<dbReference type="SFLD" id="SFLDG01128">
    <property type="entry name" value="C1.4:_5'-Nucleotidase_Like"/>
    <property type="match status" value="1"/>
</dbReference>
<gene>
    <name evidence="9" type="ORF">POTOM_039016</name>
</gene>
<evidence type="ECO:0000256" key="3">
    <source>
        <dbReference type="ARBA" id="ARBA00012643"/>
    </source>
</evidence>
<dbReference type="EC" id="3.1.3.5" evidence="3"/>
<organism evidence="9 10">
    <name type="scientific">Populus tomentosa</name>
    <name type="common">Chinese white poplar</name>
    <dbReference type="NCBI Taxonomy" id="118781"/>
    <lineage>
        <taxon>Eukaryota</taxon>
        <taxon>Viridiplantae</taxon>
        <taxon>Streptophyta</taxon>
        <taxon>Embryophyta</taxon>
        <taxon>Tracheophyta</taxon>
        <taxon>Spermatophyta</taxon>
        <taxon>Magnoliopsida</taxon>
        <taxon>eudicotyledons</taxon>
        <taxon>Gunneridae</taxon>
        <taxon>Pentapetalae</taxon>
        <taxon>rosids</taxon>
        <taxon>fabids</taxon>
        <taxon>Malpighiales</taxon>
        <taxon>Salicaceae</taxon>
        <taxon>Saliceae</taxon>
        <taxon>Populus</taxon>
    </lineage>
</organism>
<comment type="similarity">
    <text evidence="2">Belongs to the pyrimidine 5'-nucleotidase family.</text>
</comment>
<evidence type="ECO:0000256" key="2">
    <source>
        <dbReference type="ARBA" id="ARBA00008389"/>
    </source>
</evidence>
<dbReference type="GO" id="GO:0008253">
    <property type="term" value="F:5'-nucleotidase activity"/>
    <property type="evidence" value="ECO:0007669"/>
    <property type="project" value="UniProtKB-EC"/>
</dbReference>
<keyword evidence="4" id="KW-0479">Metal-binding</keyword>
<evidence type="ECO:0000256" key="6">
    <source>
        <dbReference type="ARBA" id="ARBA00022801"/>
    </source>
</evidence>
<evidence type="ECO:0000256" key="8">
    <source>
        <dbReference type="SAM" id="MobiDB-lite"/>
    </source>
</evidence>
<dbReference type="InterPro" id="IPR006434">
    <property type="entry name" value="Pyrimidine_nucleotidase_eu"/>
</dbReference>
<dbReference type="PANTHER" id="PTHR13045">
    <property type="entry name" value="5'-NUCLEOTIDASE"/>
    <property type="match status" value="1"/>
</dbReference>
<dbReference type="OrthoDB" id="10014216at2759"/>
<dbReference type="EMBL" id="JAAWWB010000020">
    <property type="protein sequence ID" value="KAG6758657.1"/>
    <property type="molecule type" value="Genomic_DNA"/>
</dbReference>
<name>A0A8X7Z0E9_POPTO</name>
<dbReference type="SFLD" id="SFLDS00003">
    <property type="entry name" value="Haloacid_Dehalogenase"/>
    <property type="match status" value="1"/>
</dbReference>
<dbReference type="GO" id="GO:0000287">
    <property type="term" value="F:magnesium ion binding"/>
    <property type="evidence" value="ECO:0007669"/>
    <property type="project" value="InterPro"/>
</dbReference>
<proteinExistence type="inferred from homology"/>
<evidence type="ECO:0000256" key="7">
    <source>
        <dbReference type="ARBA" id="ARBA00022842"/>
    </source>
</evidence>
<dbReference type="Pfam" id="PF05822">
    <property type="entry name" value="UMPH-1"/>
    <property type="match status" value="1"/>
</dbReference>
<evidence type="ECO:0000256" key="4">
    <source>
        <dbReference type="ARBA" id="ARBA00022723"/>
    </source>
</evidence>
<dbReference type="FunFam" id="1.10.150.340:FF:000001">
    <property type="entry name" value="Cytosolic 5-nucleotidase 3-like"/>
    <property type="match status" value="1"/>
</dbReference>
<keyword evidence="6" id="KW-0378">Hydrolase</keyword>
<dbReference type="FunFam" id="3.40.50.1000:FF:000166">
    <property type="entry name" value="Cytosolic 5-nucleotidase"/>
    <property type="match status" value="1"/>
</dbReference>
<dbReference type="AlphaFoldDB" id="A0A8X7Z0E9"/>